<dbReference type="AlphaFoldDB" id="A0A0K2TYS0"/>
<sequence>MTIHEINSLHNLQSNGLVEQAVKSIIKKTNKTNIESNLFAWRNTPRADGFSTAQMMISVGQPSYLANEKIDSNDVNVGY</sequence>
<organism evidence="1">
    <name type="scientific">Lepeophtheirus salmonis</name>
    <name type="common">Salmon louse</name>
    <name type="synonym">Caligus salmonis</name>
    <dbReference type="NCBI Taxonomy" id="72036"/>
    <lineage>
        <taxon>Eukaryota</taxon>
        <taxon>Metazoa</taxon>
        <taxon>Ecdysozoa</taxon>
        <taxon>Arthropoda</taxon>
        <taxon>Crustacea</taxon>
        <taxon>Multicrustacea</taxon>
        <taxon>Hexanauplia</taxon>
        <taxon>Copepoda</taxon>
        <taxon>Siphonostomatoida</taxon>
        <taxon>Caligidae</taxon>
        <taxon>Lepeophtheirus</taxon>
    </lineage>
</organism>
<dbReference type="EMBL" id="HACA01013813">
    <property type="protein sequence ID" value="CDW31174.1"/>
    <property type="molecule type" value="Transcribed_RNA"/>
</dbReference>
<protein>
    <submittedName>
        <fullName evidence="1">Putative LOC100900865 [Metaseiulus occidentalis]</fullName>
    </submittedName>
</protein>
<proteinExistence type="predicted"/>
<name>A0A0K2TYS0_LEPSM</name>
<accession>A0A0K2TYS0</accession>
<reference evidence="1" key="1">
    <citation type="submission" date="2014-05" db="EMBL/GenBank/DDBJ databases">
        <authorList>
            <person name="Chronopoulou M."/>
        </authorList>
    </citation>
    <scope>NUCLEOTIDE SEQUENCE</scope>
    <source>
        <tissue evidence="1">Whole organism</tissue>
    </source>
</reference>
<evidence type="ECO:0000313" key="1">
    <source>
        <dbReference type="EMBL" id="CDW31174.1"/>
    </source>
</evidence>